<evidence type="ECO:0000313" key="11">
    <source>
        <dbReference type="RefSeq" id="XP_055882378.1"/>
    </source>
</evidence>
<feature type="compositionally biased region" description="Basic and acidic residues" evidence="1">
    <location>
        <begin position="100"/>
        <end position="110"/>
    </location>
</feature>
<accession>A0A9W3A4Y7</accession>
<sequence length="340" mass="38421">MENKSTTSPESTLAENQVSTKPSEEQDSSVIWHASEKNLDSPAGNSDLASPRDDLWENTINEDASKLENVFETPADNALGFFPAISAELFPGPEEQDEPAIDKAEGDNDVPRTSQSILKVRKTISAITRHAKAIKKAPVIAEHSYTFKKTAPVLRNPLLQNSESAKNEVKSMQKYSISVEQYPGHKKDLALERTDLGWFKHACNLKWSPNPTGCSSVVPVKLRKSIRAARVISTDDWIIVEQALKDRREHEMAVELGYETLVGNLLYIEIPHGTDINRSWQNYLSEDTMEWGFPYYKGTTERPRMRQPEPYLAHQVVEKLWKAPKATRRRGNSVEDLYSN</sequence>
<dbReference type="RefSeq" id="XP_055882375.1">
    <property type="nucleotide sequence ID" value="XM_056026400.1"/>
</dbReference>
<evidence type="ECO:0000256" key="1">
    <source>
        <dbReference type="SAM" id="MobiDB-lite"/>
    </source>
</evidence>
<dbReference type="RefSeq" id="XP_055882378.1">
    <property type="nucleotide sequence ID" value="XM_056026403.1"/>
</dbReference>
<dbReference type="RefSeq" id="XP_055882374.1">
    <property type="nucleotide sequence ID" value="XM_056026399.1"/>
</dbReference>
<dbReference type="RefSeq" id="XP_055882377.1">
    <property type="nucleotide sequence ID" value="XM_056026402.1"/>
</dbReference>
<feature type="compositionally biased region" description="Polar residues" evidence="1">
    <location>
        <begin position="1"/>
        <end position="21"/>
    </location>
</feature>
<evidence type="ECO:0000313" key="6">
    <source>
        <dbReference type="RefSeq" id="XP_055882373.1"/>
    </source>
</evidence>
<dbReference type="RefSeq" id="XP_055882372.1">
    <property type="nucleotide sequence ID" value="XM_056026397.1"/>
</dbReference>
<evidence type="ECO:0000313" key="4">
    <source>
        <dbReference type="RefSeq" id="XP_055882370.1"/>
    </source>
</evidence>
<evidence type="ECO:0000313" key="3">
    <source>
        <dbReference type="RefSeq" id="XP_055882369.1"/>
    </source>
</evidence>
<dbReference type="RefSeq" id="XP_055882369.1">
    <property type="nucleotide sequence ID" value="XM_056026394.1"/>
</dbReference>
<dbReference type="RefSeq" id="XP_055882376.1">
    <property type="nucleotide sequence ID" value="XM_056026401.1"/>
</dbReference>
<evidence type="ECO:0000313" key="8">
    <source>
        <dbReference type="RefSeq" id="XP_055882375.1"/>
    </source>
</evidence>
<dbReference type="AlphaFoldDB" id="A0A9W3A4Y7"/>
<gene>
    <name evidence="3 4 5 6 7 8 9 10 11" type="primary">LOC106053893</name>
</gene>
<evidence type="ECO:0000313" key="7">
    <source>
        <dbReference type="RefSeq" id="XP_055882374.1"/>
    </source>
</evidence>
<dbReference type="Proteomes" id="UP001165740">
    <property type="component" value="Chromosome 4"/>
</dbReference>
<proteinExistence type="predicted"/>
<evidence type="ECO:0000313" key="2">
    <source>
        <dbReference type="Proteomes" id="UP001165740"/>
    </source>
</evidence>
<feature type="region of interest" description="Disordered" evidence="1">
    <location>
        <begin position="1"/>
        <end position="53"/>
    </location>
</feature>
<evidence type="ECO:0000313" key="5">
    <source>
        <dbReference type="RefSeq" id="XP_055882372.1"/>
    </source>
</evidence>
<protein>
    <submittedName>
        <fullName evidence="3 4">Uncharacterized protein LOC106053893</fullName>
    </submittedName>
</protein>
<reference evidence="3 4" key="1">
    <citation type="submission" date="2025-04" db="UniProtKB">
        <authorList>
            <consortium name="RefSeq"/>
        </authorList>
    </citation>
    <scope>IDENTIFICATION</scope>
</reference>
<feature type="region of interest" description="Disordered" evidence="1">
    <location>
        <begin position="91"/>
        <end position="111"/>
    </location>
</feature>
<evidence type="ECO:0000313" key="10">
    <source>
        <dbReference type="RefSeq" id="XP_055882377.1"/>
    </source>
</evidence>
<organism evidence="2 5">
    <name type="scientific">Biomphalaria glabrata</name>
    <name type="common">Bloodfluke planorb</name>
    <name type="synonym">Freshwater snail</name>
    <dbReference type="NCBI Taxonomy" id="6526"/>
    <lineage>
        <taxon>Eukaryota</taxon>
        <taxon>Metazoa</taxon>
        <taxon>Spiralia</taxon>
        <taxon>Lophotrochozoa</taxon>
        <taxon>Mollusca</taxon>
        <taxon>Gastropoda</taxon>
        <taxon>Heterobranchia</taxon>
        <taxon>Euthyneura</taxon>
        <taxon>Panpulmonata</taxon>
        <taxon>Hygrophila</taxon>
        <taxon>Lymnaeoidea</taxon>
        <taxon>Planorbidae</taxon>
        <taxon>Biomphalaria</taxon>
    </lineage>
</organism>
<name>A0A9W3A4Y7_BIOGL</name>
<dbReference type="GeneID" id="106053893"/>
<dbReference type="OrthoDB" id="6151561at2759"/>
<dbReference type="RefSeq" id="XP_055882370.1">
    <property type="nucleotide sequence ID" value="XM_056026395.1"/>
</dbReference>
<keyword evidence="2" id="KW-1185">Reference proteome</keyword>
<dbReference type="RefSeq" id="XP_055882373.1">
    <property type="nucleotide sequence ID" value="XM_056026398.1"/>
</dbReference>
<evidence type="ECO:0000313" key="9">
    <source>
        <dbReference type="RefSeq" id="XP_055882376.1"/>
    </source>
</evidence>